<dbReference type="GO" id="GO:0032259">
    <property type="term" value="P:methylation"/>
    <property type="evidence" value="ECO:0007669"/>
    <property type="project" value="UniProtKB-KW"/>
</dbReference>
<evidence type="ECO:0000313" key="2">
    <source>
        <dbReference type="EMBL" id="QQP87357.1"/>
    </source>
</evidence>
<dbReference type="GO" id="GO:0008168">
    <property type="term" value="F:methyltransferase activity"/>
    <property type="evidence" value="ECO:0007669"/>
    <property type="project" value="UniProtKB-KW"/>
</dbReference>
<dbReference type="PANTHER" id="PTHR42912">
    <property type="entry name" value="METHYLTRANSFERASE"/>
    <property type="match status" value="1"/>
</dbReference>
<gene>
    <name evidence="2" type="ORF">IGS68_14630</name>
</gene>
<dbReference type="Proteomes" id="UP000595197">
    <property type="component" value="Chromosome"/>
</dbReference>
<evidence type="ECO:0000313" key="3">
    <source>
        <dbReference type="Proteomes" id="UP000595197"/>
    </source>
</evidence>
<accession>A0ABX7AZ31</accession>
<dbReference type="InterPro" id="IPR041698">
    <property type="entry name" value="Methyltransf_25"/>
</dbReference>
<dbReference type="SUPFAM" id="SSF53335">
    <property type="entry name" value="S-adenosyl-L-methionine-dependent methyltransferases"/>
    <property type="match status" value="1"/>
</dbReference>
<proteinExistence type="predicted"/>
<reference evidence="2" key="1">
    <citation type="submission" date="2021-02" db="EMBL/GenBank/DDBJ databases">
        <title>Skermanella TT6 skin isolate.</title>
        <authorList>
            <person name="Lee K."/>
            <person name="Ganzorig M."/>
        </authorList>
    </citation>
    <scope>NUCLEOTIDE SEQUENCE</scope>
    <source>
        <strain evidence="2">TT6</strain>
    </source>
</reference>
<dbReference type="InterPro" id="IPR050508">
    <property type="entry name" value="Methyltransf_Superfamily"/>
</dbReference>
<protein>
    <submittedName>
        <fullName evidence="2">Class I SAM-dependent methyltransferase</fullName>
    </submittedName>
</protein>
<organism evidence="2 3">
    <name type="scientific">Skermanella cutis</name>
    <dbReference type="NCBI Taxonomy" id="2775420"/>
    <lineage>
        <taxon>Bacteria</taxon>
        <taxon>Pseudomonadati</taxon>
        <taxon>Pseudomonadota</taxon>
        <taxon>Alphaproteobacteria</taxon>
        <taxon>Rhodospirillales</taxon>
        <taxon>Azospirillaceae</taxon>
        <taxon>Skermanella</taxon>
    </lineage>
</organism>
<dbReference type="Gene3D" id="3.40.50.150">
    <property type="entry name" value="Vaccinia Virus protein VP39"/>
    <property type="match status" value="1"/>
</dbReference>
<keyword evidence="2" id="KW-0808">Transferase</keyword>
<dbReference type="EMBL" id="CP067420">
    <property type="protein sequence ID" value="QQP87357.1"/>
    <property type="molecule type" value="Genomic_DNA"/>
</dbReference>
<sequence length="219" mass="24940">MSYEKYERIAPLYDVLDKAYEVSWKRRLRNDVFRDADGLILDAGAGTGCNIPFYPRNARVIGVDNSPGMLVRARKRAAKEGISAEFLEMDLTRTRFPDDHFDVIAATFVFCVLPEELQLPVLREMRRICKPTGTIRILDYTMSKKAPVRLMMRVVSPWLNFAFAARYTAQYESYLPEARLAPVRNDFVMGDVVKLLVLSPEGKQGGDVSQREIAALRRG</sequence>
<dbReference type="InterPro" id="IPR029063">
    <property type="entry name" value="SAM-dependent_MTases_sf"/>
</dbReference>
<dbReference type="RefSeq" id="WP_201070177.1">
    <property type="nucleotide sequence ID" value="NZ_CP067420.1"/>
</dbReference>
<dbReference type="Pfam" id="PF13649">
    <property type="entry name" value="Methyltransf_25"/>
    <property type="match status" value="1"/>
</dbReference>
<keyword evidence="2" id="KW-0489">Methyltransferase</keyword>
<feature type="domain" description="Methyltransferase" evidence="1">
    <location>
        <begin position="40"/>
        <end position="133"/>
    </location>
</feature>
<keyword evidence="3" id="KW-1185">Reference proteome</keyword>
<name>A0ABX7AZ31_9PROT</name>
<evidence type="ECO:0000259" key="1">
    <source>
        <dbReference type="Pfam" id="PF13649"/>
    </source>
</evidence>
<dbReference type="CDD" id="cd02440">
    <property type="entry name" value="AdoMet_MTases"/>
    <property type="match status" value="1"/>
</dbReference>